<protein>
    <submittedName>
        <fullName evidence="1">HAD family hydrolase</fullName>
    </submittedName>
</protein>
<dbReference type="GO" id="GO:0016787">
    <property type="term" value="F:hydrolase activity"/>
    <property type="evidence" value="ECO:0007669"/>
    <property type="project" value="UniProtKB-KW"/>
</dbReference>
<accession>A0A934X6A5</accession>
<dbReference type="InterPro" id="IPR006439">
    <property type="entry name" value="HAD-SF_hydro_IA"/>
</dbReference>
<proteinExistence type="predicted"/>
<keyword evidence="1" id="KW-0378">Hydrolase</keyword>
<dbReference type="InterPro" id="IPR023214">
    <property type="entry name" value="HAD_sf"/>
</dbReference>
<dbReference type="AlphaFoldDB" id="A0A934X6A5"/>
<dbReference type="InterPro" id="IPR036412">
    <property type="entry name" value="HAD-like_sf"/>
</dbReference>
<evidence type="ECO:0000313" key="1">
    <source>
        <dbReference type="EMBL" id="MBK6301572.1"/>
    </source>
</evidence>
<reference evidence="1 2" key="1">
    <citation type="submission" date="2020-10" db="EMBL/GenBank/DDBJ databases">
        <title>Connecting structure to function with the recovery of over 1000 high-quality activated sludge metagenome-assembled genomes encoding full-length rRNA genes using long-read sequencing.</title>
        <authorList>
            <person name="Singleton C.M."/>
            <person name="Petriglieri F."/>
            <person name="Kristensen J.M."/>
            <person name="Kirkegaard R.H."/>
            <person name="Michaelsen T.Y."/>
            <person name="Andersen M.H."/>
            <person name="Karst S.M."/>
            <person name="Dueholm M.S."/>
            <person name="Nielsen P.H."/>
            <person name="Albertsen M."/>
        </authorList>
    </citation>
    <scope>NUCLEOTIDE SEQUENCE [LARGE SCALE GENOMIC DNA]</scope>
    <source>
        <strain evidence="1">AalE_18-Q3-R2-46_BAT3C.188</strain>
    </source>
</reference>
<organism evidence="1 2">
    <name type="scientific">Candidatus Phosphoribacter hodrii</name>
    <dbReference type="NCBI Taxonomy" id="2953743"/>
    <lineage>
        <taxon>Bacteria</taxon>
        <taxon>Bacillati</taxon>
        <taxon>Actinomycetota</taxon>
        <taxon>Actinomycetes</taxon>
        <taxon>Micrococcales</taxon>
        <taxon>Dermatophilaceae</taxon>
        <taxon>Candidatus Phosphoribacter</taxon>
    </lineage>
</organism>
<dbReference type="PANTHER" id="PTHR46649">
    <property type="match status" value="1"/>
</dbReference>
<comment type="caution">
    <text evidence="1">The sequence shown here is derived from an EMBL/GenBank/DDBJ whole genome shotgun (WGS) entry which is preliminary data.</text>
</comment>
<dbReference type="Proteomes" id="UP000718281">
    <property type="component" value="Unassembled WGS sequence"/>
</dbReference>
<dbReference type="EMBL" id="JADIXZ010000004">
    <property type="protein sequence ID" value="MBK6301572.1"/>
    <property type="molecule type" value="Genomic_DNA"/>
</dbReference>
<dbReference type="SUPFAM" id="SSF56784">
    <property type="entry name" value="HAD-like"/>
    <property type="match status" value="1"/>
</dbReference>
<name>A0A934X6A5_9MICO</name>
<dbReference type="Gene3D" id="3.40.50.1000">
    <property type="entry name" value="HAD superfamily/HAD-like"/>
    <property type="match status" value="1"/>
</dbReference>
<dbReference type="Pfam" id="PF00702">
    <property type="entry name" value="Hydrolase"/>
    <property type="match status" value="1"/>
</dbReference>
<gene>
    <name evidence="1" type="ORF">IPF40_11170</name>
</gene>
<sequence length="230" mass="24595">MTVPLGWEPIRGVIFDYHSTLAHGGDPATWLGSAWAATDRPGTPEAAFGQTGYAALLDFLDHIWEHAGRVDPDNGRDRDPVRHREVYDEVVALRPEVDADLADALYASMLDQWQAYPDAAPTLAQLRGRGIRTAILSNMGVDLHPVLARQGLAPLLDAVVLSWECGAVKPEAEAFHAALRALELAPAQVLMVGDNSLDDAGAAAIGIRTLLLPRTMGAGARGLGIVTRLV</sequence>
<dbReference type="PANTHER" id="PTHR46649:SF4">
    <property type="entry name" value="HALOACID DEHALOGENASE-LIKE HYDROLASE (HAD) SUPERFAMILY PROTEIN"/>
    <property type="match status" value="1"/>
</dbReference>
<dbReference type="NCBIfam" id="TIGR01549">
    <property type="entry name" value="HAD-SF-IA-v1"/>
    <property type="match status" value="1"/>
</dbReference>
<evidence type="ECO:0000313" key="2">
    <source>
        <dbReference type="Proteomes" id="UP000718281"/>
    </source>
</evidence>